<protein>
    <recommendedName>
        <fullName evidence="5">Lipoprotein</fullName>
    </recommendedName>
</protein>
<feature type="signal peptide" evidence="2">
    <location>
        <begin position="1"/>
        <end position="26"/>
    </location>
</feature>
<name>A0ABW8VTI2_9BACI</name>
<keyword evidence="4" id="KW-1185">Reference proteome</keyword>
<feature type="compositionally biased region" description="Acidic residues" evidence="1">
    <location>
        <begin position="57"/>
        <end position="70"/>
    </location>
</feature>
<feature type="region of interest" description="Disordered" evidence="1">
    <location>
        <begin position="26"/>
        <end position="88"/>
    </location>
</feature>
<organism evidence="3 4">
    <name type="scientific">Rossellomorea oryzaecorticis</name>
    <dbReference type="NCBI Taxonomy" id="1396505"/>
    <lineage>
        <taxon>Bacteria</taxon>
        <taxon>Bacillati</taxon>
        <taxon>Bacillota</taxon>
        <taxon>Bacilli</taxon>
        <taxon>Bacillales</taxon>
        <taxon>Bacillaceae</taxon>
        <taxon>Rossellomorea</taxon>
    </lineage>
</organism>
<dbReference type="EMBL" id="JBJOSA010000020">
    <property type="protein sequence ID" value="MFL8938671.1"/>
    <property type="molecule type" value="Genomic_DNA"/>
</dbReference>
<dbReference type="Proteomes" id="UP001628668">
    <property type="component" value="Unassembled WGS sequence"/>
</dbReference>
<reference evidence="3 4" key="1">
    <citation type="submission" date="2024-12" db="EMBL/GenBank/DDBJ databases">
        <authorList>
            <person name="Li X."/>
            <person name="Zhang D."/>
        </authorList>
    </citation>
    <scope>NUCLEOTIDE SEQUENCE [LARGE SCALE GENOMIC DNA]</scope>
    <source>
        <strain evidence="3 4">JCM19602</strain>
    </source>
</reference>
<dbReference type="PROSITE" id="PS51257">
    <property type="entry name" value="PROKAR_LIPOPROTEIN"/>
    <property type="match status" value="1"/>
</dbReference>
<evidence type="ECO:0000256" key="2">
    <source>
        <dbReference type="SAM" id="SignalP"/>
    </source>
</evidence>
<proteinExistence type="predicted"/>
<feature type="chain" id="PRO_5045499371" description="Lipoprotein" evidence="2">
    <location>
        <begin position="27"/>
        <end position="213"/>
    </location>
</feature>
<comment type="caution">
    <text evidence="3">The sequence shown here is derived from an EMBL/GenBank/DDBJ whole genome shotgun (WGS) entry which is preliminary data.</text>
</comment>
<evidence type="ECO:0000256" key="1">
    <source>
        <dbReference type="SAM" id="MobiDB-lite"/>
    </source>
</evidence>
<dbReference type="RefSeq" id="WP_411160335.1">
    <property type="nucleotide sequence ID" value="NZ_JBJOSA010000020.1"/>
</dbReference>
<evidence type="ECO:0008006" key="5">
    <source>
        <dbReference type="Google" id="ProtNLM"/>
    </source>
</evidence>
<keyword evidence="2" id="KW-0732">Signal</keyword>
<evidence type="ECO:0000313" key="3">
    <source>
        <dbReference type="EMBL" id="MFL8938671.1"/>
    </source>
</evidence>
<sequence length="213" mass="23466">MKKLLIPIMLLSVSILLISCSGDVKTNGEHVDTNDSKSTEEKVFESDNGDESVSSDSLEEAEPADSDTEISSESADTQSKNREESTLSQYSSKEIEYARVWLQLIGNKEASKINVRQISAGEPVNPYDEDSAVYPESVIVLTGDIMADGTVTYSGNGDGTINIYDIPLHWPSAQQLELSMKEYTQKIISDTEKMYINPGDDEAVRELVEKLNS</sequence>
<feature type="compositionally biased region" description="Basic and acidic residues" evidence="1">
    <location>
        <begin position="26"/>
        <end position="45"/>
    </location>
</feature>
<accession>A0ABW8VTI2</accession>
<evidence type="ECO:0000313" key="4">
    <source>
        <dbReference type="Proteomes" id="UP001628668"/>
    </source>
</evidence>
<gene>
    <name evidence="3" type="ORF">ACKA06_17950</name>
</gene>